<evidence type="ECO:0000313" key="5">
    <source>
        <dbReference type="EMBL" id="GAA1384899.1"/>
    </source>
</evidence>
<evidence type="ECO:0000259" key="4">
    <source>
        <dbReference type="SMART" id="SM00479"/>
    </source>
</evidence>
<evidence type="ECO:0000256" key="1">
    <source>
        <dbReference type="ARBA" id="ARBA00022722"/>
    </source>
</evidence>
<dbReference type="SMART" id="SM00479">
    <property type="entry name" value="EXOIII"/>
    <property type="match status" value="1"/>
</dbReference>
<keyword evidence="2" id="KW-0378">Hydrolase</keyword>
<dbReference type="InterPro" id="IPR012337">
    <property type="entry name" value="RNaseH-like_sf"/>
</dbReference>
<dbReference type="SUPFAM" id="SSF53098">
    <property type="entry name" value="Ribonuclease H-like"/>
    <property type="match status" value="1"/>
</dbReference>
<dbReference type="RefSeq" id="WP_344325471.1">
    <property type="nucleotide sequence ID" value="NZ_BAAAKJ010000029.1"/>
</dbReference>
<comment type="caution">
    <text evidence="5">The sequence shown here is derived from an EMBL/GenBank/DDBJ whole genome shotgun (WGS) entry which is preliminary data.</text>
</comment>
<dbReference type="PANTHER" id="PTHR30231">
    <property type="entry name" value="DNA POLYMERASE III SUBUNIT EPSILON"/>
    <property type="match status" value="1"/>
</dbReference>
<dbReference type="NCBIfam" id="NF005927">
    <property type="entry name" value="PRK07942.1"/>
    <property type="match status" value="1"/>
</dbReference>
<dbReference type="Gene3D" id="3.30.420.10">
    <property type="entry name" value="Ribonuclease H-like superfamily/Ribonuclease H"/>
    <property type="match status" value="1"/>
</dbReference>
<accession>A0ABN1XMX8</accession>
<sequence>MQQHWFTGPLASFDTETTGVDVETDRIVSAALVVQSSPGAVPVALRWLADPGVPIPDGARAVHGISDETVRAHGRPAPVVVAEVTAALAAQARAGRPVVVMNAPYDLTLLDRELRRHRGVSLTEAIGTAALLVLDPRVLDKYVDRYRRGRRTLTDLCAHYGVELAGAHEAGADATAALEVVRAIGARYPGALGGLTAAELHLRQAVWHAAQARGLQAWFDRSGADERVDLSWPLRPARCGCGRRLSPEHECEVAA</sequence>
<dbReference type="Proteomes" id="UP001499863">
    <property type="component" value="Unassembled WGS sequence"/>
</dbReference>
<dbReference type="PANTHER" id="PTHR30231:SF4">
    <property type="entry name" value="PROTEIN NEN2"/>
    <property type="match status" value="1"/>
</dbReference>
<gene>
    <name evidence="5" type="ORF">GCM10009639_06880</name>
</gene>
<evidence type="ECO:0000313" key="6">
    <source>
        <dbReference type="Proteomes" id="UP001499863"/>
    </source>
</evidence>
<reference evidence="5 6" key="1">
    <citation type="journal article" date="2019" name="Int. J. Syst. Evol. Microbiol.">
        <title>The Global Catalogue of Microorganisms (GCM) 10K type strain sequencing project: providing services to taxonomists for standard genome sequencing and annotation.</title>
        <authorList>
            <consortium name="The Broad Institute Genomics Platform"/>
            <consortium name="The Broad Institute Genome Sequencing Center for Infectious Disease"/>
            <person name="Wu L."/>
            <person name="Ma J."/>
        </authorList>
    </citation>
    <scope>NUCLEOTIDE SEQUENCE [LARGE SCALE GENOMIC DNA]</scope>
    <source>
        <strain evidence="5 6">JCM 12393</strain>
    </source>
</reference>
<evidence type="ECO:0000256" key="3">
    <source>
        <dbReference type="ARBA" id="ARBA00022839"/>
    </source>
</evidence>
<dbReference type="InterPro" id="IPR036397">
    <property type="entry name" value="RNaseH_sf"/>
</dbReference>
<dbReference type="GO" id="GO:0004527">
    <property type="term" value="F:exonuclease activity"/>
    <property type="evidence" value="ECO:0007669"/>
    <property type="project" value="UniProtKB-KW"/>
</dbReference>
<keyword evidence="6" id="KW-1185">Reference proteome</keyword>
<proteinExistence type="predicted"/>
<evidence type="ECO:0000256" key="2">
    <source>
        <dbReference type="ARBA" id="ARBA00022801"/>
    </source>
</evidence>
<dbReference type="CDD" id="cd06127">
    <property type="entry name" value="DEDDh"/>
    <property type="match status" value="1"/>
</dbReference>
<dbReference type="Pfam" id="PF00929">
    <property type="entry name" value="RNase_T"/>
    <property type="match status" value="1"/>
</dbReference>
<organism evidence="5 6">
    <name type="scientific">Kitasatospora putterlickiae</name>
    <dbReference type="NCBI Taxonomy" id="221725"/>
    <lineage>
        <taxon>Bacteria</taxon>
        <taxon>Bacillati</taxon>
        <taxon>Actinomycetota</taxon>
        <taxon>Actinomycetes</taxon>
        <taxon>Kitasatosporales</taxon>
        <taxon>Streptomycetaceae</taxon>
        <taxon>Kitasatospora</taxon>
    </lineage>
</organism>
<feature type="domain" description="Exonuclease" evidence="4">
    <location>
        <begin position="9"/>
        <end position="190"/>
    </location>
</feature>
<keyword evidence="3 5" id="KW-0269">Exonuclease</keyword>
<dbReference type="EMBL" id="BAAAKJ010000029">
    <property type="protein sequence ID" value="GAA1384899.1"/>
    <property type="molecule type" value="Genomic_DNA"/>
</dbReference>
<name>A0ABN1XMX8_9ACTN</name>
<dbReference type="InterPro" id="IPR013520">
    <property type="entry name" value="Ribonucl_H"/>
</dbReference>
<protein>
    <submittedName>
        <fullName evidence="5">3'-5' exonuclease</fullName>
    </submittedName>
</protein>
<keyword evidence="1" id="KW-0540">Nuclease</keyword>